<evidence type="ECO:0000256" key="9">
    <source>
        <dbReference type="ARBA" id="ARBA00023012"/>
    </source>
</evidence>
<evidence type="ECO:0000259" key="13">
    <source>
        <dbReference type="PROSITE" id="PS50109"/>
    </source>
</evidence>
<evidence type="ECO:0000313" key="16">
    <source>
        <dbReference type="Proteomes" id="UP001239626"/>
    </source>
</evidence>
<evidence type="ECO:0000256" key="12">
    <source>
        <dbReference type="SAM" id="Phobius"/>
    </source>
</evidence>
<gene>
    <name evidence="15" type="ORF">J2X26_000428</name>
</gene>
<dbReference type="CDD" id="cd00082">
    <property type="entry name" value="HisKA"/>
    <property type="match status" value="1"/>
</dbReference>
<dbReference type="InterPro" id="IPR036890">
    <property type="entry name" value="HATPase_C_sf"/>
</dbReference>
<dbReference type="InterPro" id="IPR004358">
    <property type="entry name" value="Sig_transdc_His_kin-like_C"/>
</dbReference>
<feature type="domain" description="HAMP" evidence="14">
    <location>
        <begin position="216"/>
        <end position="269"/>
    </location>
</feature>
<keyword evidence="7 15" id="KW-0418">Kinase</keyword>
<dbReference type="SUPFAM" id="SSF55874">
    <property type="entry name" value="ATPase domain of HSP90 chaperone/DNA topoisomerase II/histidine kinase"/>
    <property type="match status" value="1"/>
</dbReference>
<keyword evidence="9" id="KW-0902">Two-component regulatory system</keyword>
<dbReference type="EC" id="2.7.13.3" evidence="3"/>
<dbReference type="SUPFAM" id="SSF158472">
    <property type="entry name" value="HAMP domain-like"/>
    <property type="match status" value="1"/>
</dbReference>
<dbReference type="InterPro" id="IPR003594">
    <property type="entry name" value="HATPase_dom"/>
</dbReference>
<feature type="transmembrane region" description="Helical" evidence="12">
    <location>
        <begin position="194"/>
        <end position="215"/>
    </location>
</feature>
<dbReference type="InterPro" id="IPR003661">
    <property type="entry name" value="HisK_dim/P_dom"/>
</dbReference>
<dbReference type="Gene3D" id="1.10.287.130">
    <property type="match status" value="1"/>
</dbReference>
<dbReference type="SMART" id="SM00388">
    <property type="entry name" value="HisKA"/>
    <property type="match status" value="1"/>
</dbReference>
<dbReference type="SUPFAM" id="SSF47384">
    <property type="entry name" value="Homodimeric domain of signal transducing histidine kinase"/>
    <property type="match status" value="1"/>
</dbReference>
<evidence type="ECO:0000256" key="8">
    <source>
        <dbReference type="ARBA" id="ARBA00022989"/>
    </source>
</evidence>
<dbReference type="InterPro" id="IPR036097">
    <property type="entry name" value="HisK_dim/P_sf"/>
</dbReference>
<dbReference type="PANTHER" id="PTHR45436:SF5">
    <property type="entry name" value="SENSOR HISTIDINE KINASE TRCS"/>
    <property type="match status" value="1"/>
</dbReference>
<dbReference type="RefSeq" id="WP_307489426.1">
    <property type="nucleotide sequence ID" value="NZ_JAUSVB010000001.1"/>
</dbReference>
<evidence type="ECO:0000256" key="5">
    <source>
        <dbReference type="ARBA" id="ARBA00022679"/>
    </source>
</evidence>
<evidence type="ECO:0000256" key="6">
    <source>
        <dbReference type="ARBA" id="ARBA00022692"/>
    </source>
</evidence>
<dbReference type="PROSITE" id="PS50109">
    <property type="entry name" value="HIS_KIN"/>
    <property type="match status" value="1"/>
</dbReference>
<evidence type="ECO:0000259" key="14">
    <source>
        <dbReference type="PROSITE" id="PS50885"/>
    </source>
</evidence>
<comment type="caution">
    <text evidence="15">The sequence shown here is derived from an EMBL/GenBank/DDBJ whole genome shotgun (WGS) entry which is preliminary data.</text>
</comment>
<organism evidence="15 16">
    <name type="scientific">Cellulomonas humilata</name>
    <dbReference type="NCBI Taxonomy" id="144055"/>
    <lineage>
        <taxon>Bacteria</taxon>
        <taxon>Bacillati</taxon>
        <taxon>Actinomycetota</taxon>
        <taxon>Actinomycetes</taxon>
        <taxon>Micrococcales</taxon>
        <taxon>Cellulomonadaceae</taxon>
        <taxon>Cellulomonas</taxon>
    </lineage>
</organism>
<reference evidence="15 16" key="1">
    <citation type="submission" date="2023-07" db="EMBL/GenBank/DDBJ databases">
        <title>Sorghum-associated microbial communities from plants grown in Nebraska, USA.</title>
        <authorList>
            <person name="Schachtman D."/>
        </authorList>
    </citation>
    <scope>NUCLEOTIDE SEQUENCE [LARGE SCALE GENOMIC DNA]</scope>
    <source>
        <strain evidence="15 16">BE332</strain>
    </source>
</reference>
<keyword evidence="8 12" id="KW-1133">Transmembrane helix</keyword>
<dbReference type="SMART" id="SM00304">
    <property type="entry name" value="HAMP"/>
    <property type="match status" value="1"/>
</dbReference>
<dbReference type="Gene3D" id="3.30.565.10">
    <property type="entry name" value="Histidine kinase-like ATPase, C-terminal domain"/>
    <property type="match status" value="1"/>
</dbReference>
<evidence type="ECO:0000256" key="1">
    <source>
        <dbReference type="ARBA" id="ARBA00000085"/>
    </source>
</evidence>
<keyword evidence="4" id="KW-0597">Phosphoprotein</keyword>
<comment type="catalytic activity">
    <reaction evidence="1">
        <text>ATP + protein L-histidine = ADP + protein N-phospho-L-histidine.</text>
        <dbReference type="EC" id="2.7.13.3"/>
    </reaction>
</comment>
<feature type="transmembrane region" description="Helical" evidence="12">
    <location>
        <begin position="31"/>
        <end position="56"/>
    </location>
</feature>
<dbReference type="PANTHER" id="PTHR45436">
    <property type="entry name" value="SENSOR HISTIDINE KINASE YKOH"/>
    <property type="match status" value="1"/>
</dbReference>
<dbReference type="Proteomes" id="UP001239626">
    <property type="component" value="Unassembled WGS sequence"/>
</dbReference>
<dbReference type="Pfam" id="PF00672">
    <property type="entry name" value="HAMP"/>
    <property type="match status" value="1"/>
</dbReference>
<name>A0ABU0EA47_9CELL</name>
<dbReference type="EMBL" id="JAUSVB010000001">
    <property type="protein sequence ID" value="MDQ0372131.1"/>
    <property type="molecule type" value="Genomic_DNA"/>
</dbReference>
<keyword evidence="10 12" id="KW-0472">Membrane</keyword>
<evidence type="ECO:0000256" key="11">
    <source>
        <dbReference type="SAM" id="MobiDB-lite"/>
    </source>
</evidence>
<dbReference type="GO" id="GO:0004673">
    <property type="term" value="F:protein histidine kinase activity"/>
    <property type="evidence" value="ECO:0007669"/>
    <property type="project" value="UniProtKB-EC"/>
</dbReference>
<dbReference type="PROSITE" id="PS50885">
    <property type="entry name" value="HAMP"/>
    <property type="match status" value="1"/>
</dbReference>
<sequence length="510" mass="53279">MTAAPTDEVAVEPAAPPAPDPPRRLAGLRDWWAGTTLVARLVSIVTVLLAVGLVLAGATSAALLEGTLVGQVDNKLRTESEELAQNTVQSLSRGFGSSMTPSDYYVRVEVGTVDDESISPTAASRYGTPTVPDLTTAQLEASEGEPFTVDSTRPGSSWRAVAYPIYTADGTPAGSIVVALPLGDIERTVRHMSLVLLLSGLGIVLLGAAAGAWAVRRSLKPLREIETTAAAIAAGDLSQRVPAASEHTEVGRLSAALNGMLAQIEQAFGAQTASEARMRRFVADASHELRTPLATIRGYGELYRMGALTTTDQVDDTMRRIEQSATRMGALVEDLLALARLDEGRPMRTGPVDLTVLAADAVSDLHALDPARPTRLVPLEDGAQSGPCVVVGEESRLRQVLANLVGNAVQHTPSGTPVEIAVGLLPSGEGAIEVRDHGPGIDPEHAARVFERFYRVDASRGRDSGGAGLGMAIVAAIVSAHHGSVRLAQTPGGGTTVRVTLPGTDHEAQV</sequence>
<evidence type="ECO:0000256" key="3">
    <source>
        <dbReference type="ARBA" id="ARBA00012438"/>
    </source>
</evidence>
<protein>
    <recommendedName>
        <fullName evidence="3">histidine kinase</fullName>
        <ecNumber evidence="3">2.7.13.3</ecNumber>
    </recommendedName>
</protein>
<comment type="subcellular location">
    <subcellularLocation>
        <location evidence="2">Cell membrane</location>
    </subcellularLocation>
</comment>
<dbReference type="CDD" id="cd00075">
    <property type="entry name" value="HATPase"/>
    <property type="match status" value="1"/>
</dbReference>
<evidence type="ECO:0000256" key="4">
    <source>
        <dbReference type="ARBA" id="ARBA00022553"/>
    </source>
</evidence>
<feature type="region of interest" description="Disordered" evidence="11">
    <location>
        <begin position="1"/>
        <end position="23"/>
    </location>
</feature>
<keyword evidence="16" id="KW-1185">Reference proteome</keyword>
<evidence type="ECO:0000313" key="15">
    <source>
        <dbReference type="EMBL" id="MDQ0372131.1"/>
    </source>
</evidence>
<dbReference type="SMART" id="SM00387">
    <property type="entry name" value="HATPase_c"/>
    <property type="match status" value="1"/>
</dbReference>
<keyword evidence="6 12" id="KW-0812">Transmembrane</keyword>
<evidence type="ECO:0000256" key="10">
    <source>
        <dbReference type="ARBA" id="ARBA00023136"/>
    </source>
</evidence>
<feature type="compositionally biased region" description="Low complexity" evidence="11">
    <location>
        <begin position="1"/>
        <end position="13"/>
    </location>
</feature>
<dbReference type="InterPro" id="IPR050428">
    <property type="entry name" value="TCS_sensor_his_kinase"/>
</dbReference>
<dbReference type="Pfam" id="PF02518">
    <property type="entry name" value="HATPase_c"/>
    <property type="match status" value="1"/>
</dbReference>
<feature type="domain" description="Histidine kinase" evidence="13">
    <location>
        <begin position="284"/>
        <end position="505"/>
    </location>
</feature>
<dbReference type="InterPro" id="IPR005467">
    <property type="entry name" value="His_kinase_dom"/>
</dbReference>
<dbReference type="InterPro" id="IPR003660">
    <property type="entry name" value="HAMP_dom"/>
</dbReference>
<dbReference type="Pfam" id="PF00512">
    <property type="entry name" value="HisKA"/>
    <property type="match status" value="1"/>
</dbReference>
<dbReference type="PRINTS" id="PR00344">
    <property type="entry name" value="BCTRLSENSOR"/>
</dbReference>
<evidence type="ECO:0000256" key="2">
    <source>
        <dbReference type="ARBA" id="ARBA00004236"/>
    </source>
</evidence>
<evidence type="ECO:0000256" key="7">
    <source>
        <dbReference type="ARBA" id="ARBA00022777"/>
    </source>
</evidence>
<proteinExistence type="predicted"/>
<keyword evidence="5 15" id="KW-0808">Transferase</keyword>
<dbReference type="CDD" id="cd06225">
    <property type="entry name" value="HAMP"/>
    <property type="match status" value="1"/>
</dbReference>
<dbReference type="Gene3D" id="6.10.340.10">
    <property type="match status" value="1"/>
</dbReference>
<accession>A0ABU0EA47</accession>